<evidence type="ECO:0000313" key="4">
    <source>
        <dbReference type="EMBL" id="BBW95405.1"/>
    </source>
</evidence>
<dbReference type="InterPro" id="IPR012902">
    <property type="entry name" value="N_methyl_site"/>
</dbReference>
<keyword evidence="3" id="KW-0472">Membrane</keyword>
<dbReference type="GO" id="GO:0009986">
    <property type="term" value="C:cell surface"/>
    <property type="evidence" value="ECO:0007669"/>
    <property type="project" value="UniProtKB-SubCell"/>
</dbReference>
<dbReference type="Pfam" id="PF07963">
    <property type="entry name" value="N_methyl"/>
    <property type="match status" value="1"/>
</dbReference>
<evidence type="ECO:0000256" key="1">
    <source>
        <dbReference type="ARBA" id="ARBA00004241"/>
    </source>
</evidence>
<evidence type="ECO:0008006" key="6">
    <source>
        <dbReference type="Google" id="ProtNLM"/>
    </source>
</evidence>
<dbReference type="EMBL" id="AP022557">
    <property type="protein sequence ID" value="BBW95405.1"/>
    <property type="molecule type" value="Genomic_DNA"/>
</dbReference>
<evidence type="ECO:0000256" key="3">
    <source>
        <dbReference type="SAM" id="Phobius"/>
    </source>
</evidence>
<dbReference type="AlphaFoldDB" id="A0A679FLL4"/>
<evidence type="ECO:0000313" key="5">
    <source>
        <dbReference type="Proteomes" id="UP000501421"/>
    </source>
</evidence>
<dbReference type="RefSeq" id="WP_235597988.1">
    <property type="nucleotide sequence ID" value="NZ_AP022557.1"/>
</dbReference>
<reference evidence="5" key="1">
    <citation type="journal article" date="2020" name="Microbiol. Resour. Announc.">
        <title>Complete Genome Sequence of Geobacillus sp. Strain E55-1, Isolated from Mine Geyser in Japan.</title>
        <authorList>
            <person name="Miyazaki K."/>
            <person name="Hase E."/>
            <person name="Tokito N."/>
        </authorList>
    </citation>
    <scope>NUCLEOTIDE SEQUENCE [LARGE SCALE GENOMIC DNA]</scope>
    <source>
        <strain evidence="5">E55-1</strain>
    </source>
</reference>
<accession>A0A679FLL4</accession>
<evidence type="ECO:0000256" key="2">
    <source>
        <dbReference type="ARBA" id="ARBA00023287"/>
    </source>
</evidence>
<sequence>MDQNRFVCRCSAGFTLVETLLSIALLSVVVIGLFSFFTNAMTYTAGNERRTVAINLARGTANYFEKNTNFASLQTYLQTQPILKLEKTSCSNNALRSLFFANSQQGTLDPQQACAVQLAPTVNDVPYAVTVYIVRADREGWDAFLASPEFRSLPEQLQADVKSERTAVLSSQAGQYMAKLYTLVRFGERNRDITWVEGAIADETIR</sequence>
<proteinExistence type="predicted"/>
<keyword evidence="3" id="KW-0812">Transmembrane</keyword>
<dbReference type="Proteomes" id="UP000501421">
    <property type="component" value="Chromosome"/>
</dbReference>
<dbReference type="PROSITE" id="PS00409">
    <property type="entry name" value="PROKAR_NTER_METHYL"/>
    <property type="match status" value="1"/>
</dbReference>
<feature type="transmembrane region" description="Helical" evidence="3">
    <location>
        <begin position="20"/>
        <end position="40"/>
    </location>
</feature>
<protein>
    <recommendedName>
        <fullName evidence="6">Prepilin-type N-terminal cleavage/methylation domain-containing protein</fullName>
    </recommendedName>
</protein>
<dbReference type="GO" id="GO:0030420">
    <property type="term" value="P:establishment of competence for transformation"/>
    <property type="evidence" value="ECO:0007669"/>
    <property type="project" value="UniProtKB-KW"/>
</dbReference>
<name>A0A679FLL4_9BACL</name>
<keyword evidence="5" id="KW-1185">Reference proteome</keyword>
<gene>
    <name evidence="4" type="ORF">GsuE55_02380</name>
</gene>
<comment type="subcellular location">
    <subcellularLocation>
        <location evidence="1">Cell surface</location>
    </subcellularLocation>
</comment>
<keyword evidence="2" id="KW-0178">Competence</keyword>
<keyword evidence="3" id="KW-1133">Transmembrane helix</keyword>
<organism evidence="4 5">
    <name type="scientific">Geobacillus subterraneus</name>
    <dbReference type="NCBI Taxonomy" id="129338"/>
    <lineage>
        <taxon>Bacteria</taxon>
        <taxon>Bacillati</taxon>
        <taxon>Bacillota</taxon>
        <taxon>Bacilli</taxon>
        <taxon>Bacillales</taxon>
        <taxon>Anoxybacillaceae</taxon>
        <taxon>Geobacillus</taxon>
    </lineage>
</organism>